<evidence type="ECO:0000259" key="1">
    <source>
        <dbReference type="Pfam" id="PF05598"/>
    </source>
</evidence>
<sequence length="188" mass="21592">EVYVNDNLSAKYFVGLAVDQKAPDHSTLTKFRKRLIERGSLEAFEEMLSEIIRIALESGVQFGSIQIVDSVHSVANVNIVSRLEIPPDARSDEISLQIVKCNRCKFESVAIYEESHRGALDSDVFDHYGYTIDQKELKELKALIRQCSEPKNRRCSCDSHRALRRKDSSGRWIRPGFNKDQRTFRMVL</sequence>
<dbReference type="EMBL" id="BARW01029137">
    <property type="protein sequence ID" value="GAJ06187.1"/>
    <property type="molecule type" value="Genomic_DNA"/>
</dbReference>
<organism evidence="2">
    <name type="scientific">marine sediment metagenome</name>
    <dbReference type="NCBI Taxonomy" id="412755"/>
    <lineage>
        <taxon>unclassified sequences</taxon>
        <taxon>metagenomes</taxon>
        <taxon>ecological metagenomes</taxon>
    </lineage>
</organism>
<dbReference type="AlphaFoldDB" id="X1URE8"/>
<name>X1URE8_9ZZZZ</name>
<accession>X1URE8</accession>
<evidence type="ECO:0000313" key="2">
    <source>
        <dbReference type="EMBL" id="GAJ06187.1"/>
    </source>
</evidence>
<dbReference type="InterPro" id="IPR008490">
    <property type="entry name" value="Transposase_InsH_N"/>
</dbReference>
<proteinExistence type="predicted"/>
<feature type="domain" description="Transposase InsH N-terminal" evidence="1">
    <location>
        <begin position="4"/>
        <end position="34"/>
    </location>
</feature>
<reference evidence="2" key="1">
    <citation type="journal article" date="2014" name="Front. Microbiol.">
        <title>High frequency of phylogenetically diverse reductive dehalogenase-homologous genes in deep subseafloor sedimentary metagenomes.</title>
        <authorList>
            <person name="Kawai M."/>
            <person name="Futagami T."/>
            <person name="Toyoda A."/>
            <person name="Takaki Y."/>
            <person name="Nishi S."/>
            <person name="Hori S."/>
            <person name="Arai W."/>
            <person name="Tsubouchi T."/>
            <person name="Morono Y."/>
            <person name="Uchiyama I."/>
            <person name="Ito T."/>
            <person name="Fujiyama A."/>
            <person name="Inagaki F."/>
            <person name="Takami H."/>
        </authorList>
    </citation>
    <scope>NUCLEOTIDE SEQUENCE</scope>
    <source>
        <strain evidence="2">Expedition CK06-06</strain>
    </source>
</reference>
<comment type="caution">
    <text evidence="2">The sequence shown here is derived from an EMBL/GenBank/DDBJ whole genome shotgun (WGS) entry which is preliminary data.</text>
</comment>
<protein>
    <recommendedName>
        <fullName evidence="1">Transposase InsH N-terminal domain-containing protein</fullName>
    </recommendedName>
</protein>
<feature type="non-terminal residue" evidence="2">
    <location>
        <position position="1"/>
    </location>
</feature>
<dbReference type="Pfam" id="PF05598">
    <property type="entry name" value="DUF772"/>
    <property type="match status" value="1"/>
</dbReference>
<gene>
    <name evidence="2" type="ORF">S12H4_46897</name>
</gene>